<name>A0A7R6PI86_9GAMM</name>
<accession>A0A7R6PI86</accession>
<protein>
    <recommendedName>
        <fullName evidence="3">Asparagine synthetase domain-containing protein</fullName>
    </recommendedName>
</protein>
<dbReference type="EMBL" id="AP014546">
    <property type="protein sequence ID" value="BBB28766.1"/>
    <property type="molecule type" value="Genomic_DNA"/>
</dbReference>
<evidence type="ECO:0000313" key="1">
    <source>
        <dbReference type="EMBL" id="BBB28766.1"/>
    </source>
</evidence>
<dbReference type="InterPro" id="IPR014729">
    <property type="entry name" value="Rossmann-like_a/b/a_fold"/>
</dbReference>
<proteinExistence type="predicted"/>
<dbReference type="Gene3D" id="3.40.50.620">
    <property type="entry name" value="HUPs"/>
    <property type="match status" value="1"/>
</dbReference>
<keyword evidence="2" id="KW-1185">Reference proteome</keyword>
<gene>
    <name evidence="1" type="ORF">NEJAP_0809</name>
</gene>
<dbReference type="AlphaFoldDB" id="A0A7R6PI86"/>
<dbReference type="Proteomes" id="UP000595332">
    <property type="component" value="Chromosome"/>
</dbReference>
<dbReference type="SUPFAM" id="SSF52402">
    <property type="entry name" value="Adenine nucleotide alpha hydrolases-like"/>
    <property type="match status" value="1"/>
</dbReference>
<dbReference type="KEGG" id="njp:NEJAP_0809"/>
<organism evidence="1 2">
    <name type="scientific">Neptunomonas japonica JAMM 1380</name>
    <dbReference type="NCBI Taxonomy" id="1441457"/>
    <lineage>
        <taxon>Bacteria</taxon>
        <taxon>Pseudomonadati</taxon>
        <taxon>Pseudomonadota</taxon>
        <taxon>Gammaproteobacteria</taxon>
        <taxon>Oceanospirillales</taxon>
        <taxon>Oceanospirillaceae</taxon>
        <taxon>Neptunomonas</taxon>
    </lineage>
</organism>
<evidence type="ECO:0000313" key="2">
    <source>
        <dbReference type="Proteomes" id="UP000595332"/>
    </source>
</evidence>
<sequence>MSFFVLCDKEKFQNNVERHINIMAENGFSKYLTIDLGSKKLILFNDLSGNTPALKEAENGDFIVSLGTFSYKGSKSLLGLSSLLNNFNAETFTWQEMTGTYVVILRKAGCTYLISDGLGCSQIYVDSQQCVYSNSFVSMCDITEPKFFDTQACYEYVINGAVFGNKSLLKGVSTLPANSILKITSQETQTLQLTSPVLDSDDCAAHMTLDQVASYHCKQLDCVFEPVASAYGDNIKLSFSGGFDSRLSLAMLMRHGVKPKLFVYGNDNDEDVVIAQTVAKAESLELECINKSKAPVIEPDSYNEITQANFYAFDGWKVEYGIFDFGTDRSDRLKRHANEQIPLNGSLGEIYRNFFYIPNKKMRAQDVVSTFYSQYNRSAFSSTFKETEYRQEMAACMKSAINSSNEHLERYQIEQLYPHFRGRFWTGRDAQLNQRFGKMLFPFLEPAAISNTSKIPLNYKDLGYLQGRMISQVNSRLANYPSDYGFSLNGARPLKYRLKTFLSTQRPPFTRKLSFRLKNRHKETPDMPLSQPYLSRVIDEDFPIMRNLFNIDLINSAKQYGLIATLEYLGERYNLEVK</sequence>
<reference evidence="1 2" key="1">
    <citation type="journal article" date="2008" name="Int. J. Syst. Evol. Microbiol.">
        <title>Neptunomonas japonica sp. nov., an Osedax japonicus symbiont-like bacterium isolated from sediment adjacent to sperm whale carcasses off Kagoshima, Japan.</title>
        <authorList>
            <person name="Miyazaki M."/>
            <person name="Nogi Y."/>
            <person name="Fujiwara Y."/>
            <person name="Kawato M."/>
            <person name="Kubokawa K."/>
            <person name="Horikoshi K."/>
        </authorList>
    </citation>
    <scope>NUCLEOTIDE SEQUENCE [LARGE SCALE GENOMIC DNA]</scope>
    <source>
        <strain evidence="1 2">JAMM 1380</strain>
    </source>
</reference>
<evidence type="ECO:0008006" key="3">
    <source>
        <dbReference type="Google" id="ProtNLM"/>
    </source>
</evidence>